<dbReference type="SUPFAM" id="SSF52166">
    <property type="entry name" value="Ribosomal protein L4"/>
    <property type="match status" value="1"/>
</dbReference>
<reference evidence="6 7" key="1">
    <citation type="submission" date="2020-10" db="EMBL/GenBank/DDBJ databases">
        <authorList>
            <person name="Klimov P.B."/>
            <person name="Dyachkov S.M."/>
            <person name="Chetverikov P.E."/>
        </authorList>
    </citation>
    <scope>NUCLEOTIDE SEQUENCE [LARGE SCALE GENOMIC DNA]</scope>
    <source>
        <strain evidence="6">BMOC 18-1129-001#AD2665</strain>
        <tissue evidence="6">Entire mites</tissue>
    </source>
</reference>
<feature type="region of interest" description="Disordered" evidence="4">
    <location>
        <begin position="352"/>
        <end position="402"/>
    </location>
</feature>
<dbReference type="InterPro" id="IPR025755">
    <property type="entry name" value="Ribos_uL4_C_dom"/>
</dbReference>
<proteinExistence type="inferred from homology"/>
<name>A0ABQ7S5B9_9ACAR</name>
<dbReference type="InterPro" id="IPR013000">
    <property type="entry name" value="Ribosomal_uL4_euk/arc_CS"/>
</dbReference>
<evidence type="ECO:0000313" key="7">
    <source>
        <dbReference type="Proteomes" id="UP000825002"/>
    </source>
</evidence>
<dbReference type="Pfam" id="PF14374">
    <property type="entry name" value="Ribos_L4_asso_C"/>
    <property type="match status" value="1"/>
</dbReference>
<evidence type="ECO:0000256" key="2">
    <source>
        <dbReference type="ARBA" id="ARBA00022980"/>
    </source>
</evidence>
<feature type="compositionally biased region" description="Basic and acidic residues" evidence="4">
    <location>
        <begin position="392"/>
        <end position="402"/>
    </location>
</feature>
<keyword evidence="2 6" id="KW-0689">Ribosomal protein</keyword>
<evidence type="ECO:0000313" key="6">
    <source>
        <dbReference type="EMBL" id="KAG9508625.1"/>
    </source>
</evidence>
<dbReference type="Proteomes" id="UP000825002">
    <property type="component" value="Unassembled WGS sequence"/>
</dbReference>
<sequence>MPTACVFRPLVTVYTDKNQKSGKTVKMPAVFSAPIRTDIVQYVHTNIRKNSRQPYSVSKLAGHQTSAESWGTGRAVARIPRVRGGGTHRSGQGAYGNMCRGGRRFAPTRVWRRWHRKVNRNQRRYAVVSAVAATGVPSIVQSRGHRVENIAEFPFVVSDKVQELNKTKQAVKFLRQVRAWKDIERVYKSKRMRAGKGKMRGRRRVKGLGPVIIYSRDSGLTRAFRNIPGVETINVEKLSLLRLAPGGQIGRFCIWTEGAFRKLDRIFGTWTKKSMLKRDYMLPQPTMANTDIARILKSDEIKKAIRPRRSRLPKRCIKRNPLKNIRVMARLNPYAPVLKKVRKIETAHRLKAKKESIEKAKKLHKAQKEARKKRVTSGGLTKKGDKKKQRIVKKDLSSKAKK</sequence>
<feature type="compositionally biased region" description="Basic residues" evidence="4">
    <location>
        <begin position="361"/>
        <end position="375"/>
    </location>
</feature>
<protein>
    <submittedName>
        <fullName evidence="6">60S ribosomal protein L4</fullName>
    </submittedName>
</protein>
<comment type="similarity">
    <text evidence="1">Belongs to the universal ribosomal protein uL4 family.</text>
</comment>
<dbReference type="EMBL" id="JAIFTH010001223">
    <property type="protein sequence ID" value="KAG9508625.1"/>
    <property type="molecule type" value="Genomic_DNA"/>
</dbReference>
<organism evidence="6 7">
    <name type="scientific">Fragariocoptes setiger</name>
    <dbReference type="NCBI Taxonomy" id="1670756"/>
    <lineage>
        <taxon>Eukaryota</taxon>
        <taxon>Metazoa</taxon>
        <taxon>Ecdysozoa</taxon>
        <taxon>Arthropoda</taxon>
        <taxon>Chelicerata</taxon>
        <taxon>Arachnida</taxon>
        <taxon>Acari</taxon>
        <taxon>Acariformes</taxon>
        <taxon>Trombidiformes</taxon>
        <taxon>Prostigmata</taxon>
        <taxon>Eupodina</taxon>
        <taxon>Eriophyoidea</taxon>
        <taxon>Phytoptidae</taxon>
        <taxon>Fragariocoptes</taxon>
    </lineage>
</organism>
<evidence type="ECO:0000256" key="1">
    <source>
        <dbReference type="ARBA" id="ARBA00010528"/>
    </source>
</evidence>
<accession>A0ABQ7S5B9</accession>
<comment type="caution">
    <text evidence="6">The sequence shown here is derived from an EMBL/GenBank/DDBJ whole genome shotgun (WGS) entry which is preliminary data.</text>
</comment>
<evidence type="ECO:0000259" key="5">
    <source>
        <dbReference type="Pfam" id="PF14374"/>
    </source>
</evidence>
<dbReference type="PANTHER" id="PTHR19431">
    <property type="entry name" value="60S RIBOSOMAL PROTEIN L4"/>
    <property type="match status" value="1"/>
</dbReference>
<dbReference type="InterPro" id="IPR023574">
    <property type="entry name" value="Ribosomal_uL4_dom_sf"/>
</dbReference>
<keyword evidence="7" id="KW-1185">Reference proteome</keyword>
<dbReference type="InterPro" id="IPR002136">
    <property type="entry name" value="Ribosomal_uL4"/>
</dbReference>
<dbReference type="PROSITE" id="PS00939">
    <property type="entry name" value="RIBOSOMAL_L1E"/>
    <property type="match status" value="1"/>
</dbReference>
<dbReference type="Pfam" id="PF00573">
    <property type="entry name" value="Ribosomal_L4"/>
    <property type="match status" value="1"/>
</dbReference>
<dbReference type="InterPro" id="IPR045240">
    <property type="entry name" value="Ribosomal_uL4_euk/arch"/>
</dbReference>
<evidence type="ECO:0000256" key="4">
    <source>
        <dbReference type="SAM" id="MobiDB-lite"/>
    </source>
</evidence>
<gene>
    <name evidence="6" type="primary">RpL4</name>
    <name evidence="6" type="ORF">GZH46_02873</name>
</gene>
<keyword evidence="3" id="KW-0687">Ribonucleoprotein</keyword>
<feature type="domain" description="Large ribosomal subunit protein uL4 C-terminal" evidence="5">
    <location>
        <begin position="279"/>
        <end position="349"/>
    </location>
</feature>
<dbReference type="GO" id="GO:0005840">
    <property type="term" value="C:ribosome"/>
    <property type="evidence" value="ECO:0007669"/>
    <property type="project" value="UniProtKB-KW"/>
</dbReference>
<dbReference type="Gene3D" id="3.40.1370.10">
    <property type="match status" value="1"/>
</dbReference>
<evidence type="ECO:0000256" key="3">
    <source>
        <dbReference type="ARBA" id="ARBA00023274"/>
    </source>
</evidence>